<evidence type="ECO:0000313" key="5">
    <source>
        <dbReference type="Proteomes" id="UP000237347"/>
    </source>
</evidence>
<dbReference type="GO" id="GO:0006353">
    <property type="term" value="P:DNA-templated transcription termination"/>
    <property type="evidence" value="ECO:0007669"/>
    <property type="project" value="UniProtKB-KW"/>
</dbReference>
<dbReference type="PANTHER" id="PTHR13068">
    <property type="entry name" value="CGI-12 PROTEIN-RELATED"/>
    <property type="match status" value="1"/>
</dbReference>
<keyword evidence="5" id="KW-1185">Reference proteome</keyword>
<keyword evidence="2" id="KW-0806">Transcription termination</keyword>
<comment type="similarity">
    <text evidence="1">Belongs to the mTERF family.</text>
</comment>
<evidence type="ECO:0000256" key="3">
    <source>
        <dbReference type="ARBA" id="ARBA00022946"/>
    </source>
</evidence>
<dbReference type="GO" id="GO:0003676">
    <property type="term" value="F:nucleic acid binding"/>
    <property type="evidence" value="ECO:0007669"/>
    <property type="project" value="InterPro"/>
</dbReference>
<proteinExistence type="inferred from homology"/>
<organism evidence="4 5">
    <name type="scientific">Quercus suber</name>
    <name type="common">Cork oak</name>
    <dbReference type="NCBI Taxonomy" id="58331"/>
    <lineage>
        <taxon>Eukaryota</taxon>
        <taxon>Viridiplantae</taxon>
        <taxon>Streptophyta</taxon>
        <taxon>Embryophyta</taxon>
        <taxon>Tracheophyta</taxon>
        <taxon>Spermatophyta</taxon>
        <taxon>Magnoliopsida</taxon>
        <taxon>eudicotyledons</taxon>
        <taxon>Gunneridae</taxon>
        <taxon>Pentapetalae</taxon>
        <taxon>rosids</taxon>
        <taxon>fabids</taxon>
        <taxon>Fagales</taxon>
        <taxon>Fagaceae</taxon>
        <taxon>Quercus</taxon>
    </lineage>
</organism>
<dbReference type="Pfam" id="PF02536">
    <property type="entry name" value="mTERF"/>
    <property type="match status" value="2"/>
</dbReference>
<dbReference type="FunFam" id="1.25.70.10:FF:000001">
    <property type="entry name" value="Mitochondrial transcription termination factor-like"/>
    <property type="match status" value="2"/>
</dbReference>
<evidence type="ECO:0000313" key="4">
    <source>
        <dbReference type="EMBL" id="KAK7843823.1"/>
    </source>
</evidence>
<sequence>MFAFLSSRQLLFVTHRNRRTQFQLGLLQKTAFFSIKSFSSLGLSESKQQKEAQRHSFTVSYLINSCGFSPKSALLASHKVHFGNPDKPDSVLNLLKDNGFNDTHITKLIKQFPRFLLLEPKNTLLPKIEFFRSIGISTSDLPRILSTSPDLLKRSLKNHLIPCYDILKSLLVENEKVIKTLRRSHWSLQYITISIVPNVELLREVGVPQSNISFLVTTCPFVACTRPSKLVKAIQEVKEMGIHPSKIVFVQAIVVVLTIKKPMWEYKFEIFKRWGWSKEDTLLAFKKDPNFMRLSVKNIMKTMNFLVNKFGRPSTDIARNPVVLHLSLEKRIIPRCSVIQILVANDLVKDGLSFSSFLLVNEKSFLEKYVSKFQDIAPHLLNLYQNKMDLLDVEIQFEKVGETKQLSNQTIKPAAEADSGKLEQQNEAQRHSFTVSYLINSCGLSPKSALLASKKVHFENPDKPDSVLNLLKRNGFNDTHITKLIKINPRFLLSDPTKTLLPKIEFFLSIGVSSSDLPRTLTLSPDLLQRSLNNVLIPSYNFLKSLLVEKEKVITTLKRSRWSLHYMTICMVPNVELLREVGVPQSSISFLVTTCPFVACTEPSKFIKAVQEVKEMGVDPSKIVFVQAIKMVLSLKKPMWEYKLEIFKRWGWSKEDTLLAFKKDPSFMGLSEKNIMKKMNFLVDKLGLPSIDIARNPVVLHLSLEKRIIPRCSVIQILIAKDLVKNDLSFSSFLLVNEKSFLKKYVSKFQDFVPQLLSLYQNKMDLLDVAIQFEKVGETKQL</sequence>
<comment type="caution">
    <text evidence="4">The sequence shown here is derived from an EMBL/GenBank/DDBJ whole genome shotgun (WGS) entry which is preliminary data.</text>
</comment>
<reference evidence="4 5" key="1">
    <citation type="journal article" date="2018" name="Sci. Data">
        <title>The draft genome sequence of cork oak.</title>
        <authorList>
            <person name="Ramos A.M."/>
            <person name="Usie A."/>
            <person name="Barbosa P."/>
            <person name="Barros P.M."/>
            <person name="Capote T."/>
            <person name="Chaves I."/>
            <person name="Simoes F."/>
            <person name="Abreu I."/>
            <person name="Carrasquinho I."/>
            <person name="Faro C."/>
            <person name="Guimaraes J.B."/>
            <person name="Mendonca D."/>
            <person name="Nobrega F."/>
            <person name="Rodrigues L."/>
            <person name="Saibo N.J.M."/>
            <person name="Varela M.C."/>
            <person name="Egas C."/>
            <person name="Matos J."/>
            <person name="Miguel C.M."/>
            <person name="Oliveira M.M."/>
            <person name="Ricardo C.P."/>
            <person name="Goncalves S."/>
        </authorList>
    </citation>
    <scope>NUCLEOTIDE SEQUENCE [LARGE SCALE GENOMIC DNA]</scope>
    <source>
        <strain evidence="5">cv. HL8</strain>
    </source>
</reference>
<dbReference type="EMBL" id="PKMF04000196">
    <property type="protein sequence ID" value="KAK7843823.1"/>
    <property type="molecule type" value="Genomic_DNA"/>
</dbReference>
<accession>A0AAW0KZU2</accession>
<dbReference type="InterPro" id="IPR003690">
    <property type="entry name" value="MTERF"/>
</dbReference>
<dbReference type="AlphaFoldDB" id="A0AAW0KZU2"/>
<evidence type="ECO:0000256" key="2">
    <source>
        <dbReference type="ARBA" id="ARBA00022472"/>
    </source>
</evidence>
<evidence type="ECO:0000256" key="1">
    <source>
        <dbReference type="ARBA" id="ARBA00007692"/>
    </source>
</evidence>
<name>A0AAW0KZU2_QUESU</name>
<keyword evidence="3" id="KW-0809">Transit peptide</keyword>
<dbReference type="PANTHER" id="PTHR13068:SF133">
    <property type="entry name" value="MITOCHONDRIAL TRANSCRIPTION TERMINATION FACTOR FAMILY PROTEIN"/>
    <property type="match status" value="1"/>
</dbReference>
<dbReference type="InterPro" id="IPR038538">
    <property type="entry name" value="MTERF_sf"/>
</dbReference>
<dbReference type="Gene3D" id="1.25.70.10">
    <property type="entry name" value="Transcription termination factor 3, mitochondrial"/>
    <property type="match status" value="2"/>
</dbReference>
<dbReference type="SMART" id="SM00733">
    <property type="entry name" value="Mterf"/>
    <property type="match status" value="12"/>
</dbReference>
<protein>
    <submittedName>
        <fullName evidence="4">Transcription termination factor mterf5</fullName>
    </submittedName>
</protein>
<keyword evidence="2" id="KW-0804">Transcription</keyword>
<dbReference type="Proteomes" id="UP000237347">
    <property type="component" value="Unassembled WGS sequence"/>
</dbReference>
<keyword evidence="2" id="KW-0805">Transcription regulation</keyword>
<gene>
    <name evidence="4" type="primary">MTERF5_0</name>
    <name evidence="4" type="ORF">CFP56_011904</name>
</gene>